<reference evidence="5 6" key="1">
    <citation type="submission" date="2020-03" db="EMBL/GenBank/DDBJ databases">
        <title>Whole genome shotgun sequence of Phytohabitans flavus NBRC 107702.</title>
        <authorList>
            <person name="Komaki H."/>
            <person name="Tamura T."/>
        </authorList>
    </citation>
    <scope>NUCLEOTIDE SEQUENCE [LARGE SCALE GENOMIC DNA]</scope>
    <source>
        <strain evidence="5 6">NBRC 107702</strain>
    </source>
</reference>
<dbReference type="EMBL" id="AP022870">
    <property type="protein sequence ID" value="BCB77015.1"/>
    <property type="molecule type" value="Genomic_DNA"/>
</dbReference>
<dbReference type="Proteomes" id="UP000502508">
    <property type="component" value="Chromosome"/>
</dbReference>
<feature type="active site" description="Nucleophile" evidence="1">
    <location>
        <position position="194"/>
    </location>
</feature>
<keyword evidence="6" id="KW-1185">Reference proteome</keyword>
<protein>
    <submittedName>
        <fullName evidence="5">Cephalosporin-C deacetylase</fullName>
    </submittedName>
</protein>
<evidence type="ECO:0000313" key="5">
    <source>
        <dbReference type="EMBL" id="BCB77015.1"/>
    </source>
</evidence>
<dbReference type="PANTHER" id="PTHR40111:SF1">
    <property type="entry name" value="CEPHALOSPORIN-C DEACETYLASE"/>
    <property type="match status" value="1"/>
</dbReference>
<dbReference type="InterPro" id="IPR008391">
    <property type="entry name" value="AXE1_dom"/>
</dbReference>
<feature type="binding site" evidence="2">
    <location>
        <position position="98"/>
    </location>
    <ligand>
        <name>substrate</name>
    </ligand>
</feature>
<evidence type="ECO:0000256" key="3">
    <source>
        <dbReference type="SAM" id="MobiDB-lite"/>
    </source>
</evidence>
<dbReference type="GO" id="GO:0052689">
    <property type="term" value="F:carboxylic ester hydrolase activity"/>
    <property type="evidence" value="ECO:0007669"/>
    <property type="project" value="TreeGrafter"/>
</dbReference>
<evidence type="ECO:0000256" key="2">
    <source>
        <dbReference type="PIRSR" id="PIRSR639069-2"/>
    </source>
</evidence>
<feature type="region of interest" description="Disordered" evidence="3">
    <location>
        <begin position="128"/>
        <end position="153"/>
    </location>
</feature>
<evidence type="ECO:0000313" key="6">
    <source>
        <dbReference type="Proteomes" id="UP000502508"/>
    </source>
</evidence>
<evidence type="ECO:0000259" key="4">
    <source>
        <dbReference type="Pfam" id="PF05448"/>
    </source>
</evidence>
<organism evidence="5 6">
    <name type="scientific">Phytohabitans flavus</name>
    <dbReference type="NCBI Taxonomy" id="1076124"/>
    <lineage>
        <taxon>Bacteria</taxon>
        <taxon>Bacillati</taxon>
        <taxon>Actinomycetota</taxon>
        <taxon>Actinomycetes</taxon>
        <taxon>Micromonosporales</taxon>
        <taxon>Micromonosporaceae</taxon>
    </lineage>
</organism>
<dbReference type="KEGG" id="pfla:Pflav_034250"/>
<gene>
    <name evidence="5" type="primary">axeA_2</name>
    <name evidence="5" type="ORF">Pflav_034250</name>
</gene>
<dbReference type="GO" id="GO:0005976">
    <property type="term" value="P:polysaccharide metabolic process"/>
    <property type="evidence" value="ECO:0007669"/>
    <property type="project" value="TreeGrafter"/>
</dbReference>
<proteinExistence type="predicted"/>
<sequence>MIKKERPVFVDLPLDKLRAYQPERSEPADFRAFWTTTLDAARAAATPATFTPLDSGLSTVDVYDVTFSGFGGHPIKAWFLAPRGAAGPLPCVVEFIGYGGGRGRPLDWLVWSAAGYAHLVMDTRGQGSGGWLPGDTPDPAESGGPHTPGFLTRGILDPEQYYYRRLFTDAVRAVETAREHPLVDPTRVVAAGISQGGGIALAVGGLVDGLAAVLPDVPFLCHYRRATEITDKSPYYELTTYCKSHRDQVEQVFDTLRYFDGVNFAAHGTAPALFSVGLMDDICPPSTVYAAYNHWAGQKDIRVWSYNAHEGGQNAQKAEQITFLHDLLKP</sequence>
<reference evidence="5 6" key="2">
    <citation type="submission" date="2020-03" db="EMBL/GenBank/DDBJ databases">
        <authorList>
            <person name="Ichikawa N."/>
            <person name="Kimura A."/>
            <person name="Kitahashi Y."/>
            <person name="Uohara A."/>
        </authorList>
    </citation>
    <scope>NUCLEOTIDE SEQUENCE [LARGE SCALE GENOMIC DNA]</scope>
    <source>
        <strain evidence="5 6">NBRC 107702</strain>
    </source>
</reference>
<accession>A0A6F8XT58</accession>
<dbReference type="AlphaFoldDB" id="A0A6F8XT58"/>
<dbReference type="InterPro" id="IPR039069">
    <property type="entry name" value="CE7"/>
</dbReference>
<feature type="domain" description="Acetyl xylan esterase" evidence="4">
    <location>
        <begin position="9"/>
        <end position="326"/>
    </location>
</feature>
<dbReference type="SUPFAM" id="SSF53474">
    <property type="entry name" value="alpha/beta-Hydrolases"/>
    <property type="match status" value="1"/>
</dbReference>
<dbReference type="InterPro" id="IPR029058">
    <property type="entry name" value="AB_hydrolase_fold"/>
</dbReference>
<dbReference type="RefSeq" id="WP_173036924.1">
    <property type="nucleotide sequence ID" value="NZ_AP022870.1"/>
</dbReference>
<feature type="active site" description="Charge relay system" evidence="1">
    <location>
        <position position="309"/>
    </location>
</feature>
<feature type="active site" description="Charge relay system" evidence="1">
    <location>
        <position position="280"/>
    </location>
</feature>
<dbReference type="Pfam" id="PF05448">
    <property type="entry name" value="AXE1"/>
    <property type="match status" value="1"/>
</dbReference>
<evidence type="ECO:0000256" key="1">
    <source>
        <dbReference type="PIRSR" id="PIRSR639069-1"/>
    </source>
</evidence>
<dbReference type="Gene3D" id="3.40.50.1820">
    <property type="entry name" value="alpha/beta hydrolase"/>
    <property type="match status" value="1"/>
</dbReference>
<dbReference type="PANTHER" id="PTHR40111">
    <property type="entry name" value="CEPHALOSPORIN-C DEACETYLASE"/>
    <property type="match status" value="1"/>
</dbReference>
<name>A0A6F8XT58_9ACTN</name>